<dbReference type="SUPFAM" id="SSF55729">
    <property type="entry name" value="Acyl-CoA N-acyltransferases (Nat)"/>
    <property type="match status" value="1"/>
</dbReference>
<dbReference type="InterPro" id="IPR050680">
    <property type="entry name" value="YpeA/RimI_acetyltransf"/>
</dbReference>
<dbReference type="Gene3D" id="3.40.630.30">
    <property type="match status" value="1"/>
</dbReference>
<reference evidence="4 5" key="1">
    <citation type="submission" date="2017-09" db="EMBL/GenBank/DDBJ databases">
        <title>Large-scale bioinformatics analysis of Bacillus genomes uncovers conserved roles of natural products in bacterial physiology.</title>
        <authorList>
            <consortium name="Agbiome Team Llc"/>
            <person name="Bleich R.M."/>
            <person name="Grubbs K.J."/>
            <person name="Santa Maria K.C."/>
            <person name="Allen S.E."/>
            <person name="Farag S."/>
            <person name="Shank E.A."/>
            <person name="Bowers A."/>
        </authorList>
    </citation>
    <scope>NUCLEOTIDE SEQUENCE [LARGE SCALE GENOMIC DNA]</scope>
    <source>
        <strain evidence="4 5">AFS092012</strain>
    </source>
</reference>
<gene>
    <name evidence="4" type="ORF">CON65_17925</name>
</gene>
<dbReference type="RefSeq" id="WP_097899446.1">
    <property type="nucleotide sequence ID" value="NZ_NVOR01000068.1"/>
</dbReference>
<keyword evidence="2" id="KW-0012">Acyltransferase</keyword>
<keyword evidence="1" id="KW-0808">Transferase</keyword>
<evidence type="ECO:0000256" key="2">
    <source>
        <dbReference type="ARBA" id="ARBA00023315"/>
    </source>
</evidence>
<dbReference type="AlphaFoldDB" id="A0AA91ZSI2"/>
<name>A0AA91ZSI2_9BACI</name>
<evidence type="ECO:0000313" key="4">
    <source>
        <dbReference type="EMBL" id="PED81387.1"/>
    </source>
</evidence>
<dbReference type="PANTHER" id="PTHR43420:SF47">
    <property type="entry name" value="N-ACETYLTRANSFERASE DOMAIN-CONTAINING PROTEIN"/>
    <property type="match status" value="1"/>
</dbReference>
<dbReference type="EMBL" id="NVOR01000068">
    <property type="protein sequence ID" value="PED81387.1"/>
    <property type="molecule type" value="Genomic_DNA"/>
</dbReference>
<dbReference type="PROSITE" id="PS51186">
    <property type="entry name" value="GNAT"/>
    <property type="match status" value="1"/>
</dbReference>
<dbReference type="InterPro" id="IPR000182">
    <property type="entry name" value="GNAT_dom"/>
</dbReference>
<feature type="domain" description="N-acetyltransferase" evidence="3">
    <location>
        <begin position="4"/>
        <end position="173"/>
    </location>
</feature>
<evidence type="ECO:0000256" key="1">
    <source>
        <dbReference type="ARBA" id="ARBA00022679"/>
    </source>
</evidence>
<evidence type="ECO:0000259" key="3">
    <source>
        <dbReference type="PROSITE" id="PS51186"/>
    </source>
</evidence>
<dbReference type="Pfam" id="PF00583">
    <property type="entry name" value="Acetyltransf_1"/>
    <property type="match status" value="1"/>
</dbReference>
<organism evidence="4 5">
    <name type="scientific">Bacillus pseudomycoides</name>
    <dbReference type="NCBI Taxonomy" id="64104"/>
    <lineage>
        <taxon>Bacteria</taxon>
        <taxon>Bacillati</taxon>
        <taxon>Bacillota</taxon>
        <taxon>Bacilli</taxon>
        <taxon>Bacillales</taxon>
        <taxon>Bacillaceae</taxon>
        <taxon>Bacillus</taxon>
        <taxon>Bacillus cereus group</taxon>
    </lineage>
</organism>
<dbReference type="PANTHER" id="PTHR43420">
    <property type="entry name" value="ACETYLTRANSFERASE"/>
    <property type="match status" value="1"/>
</dbReference>
<dbReference type="InterPro" id="IPR016181">
    <property type="entry name" value="Acyl_CoA_acyltransferase"/>
</dbReference>
<protein>
    <submittedName>
        <fullName evidence="4">GNAT family N-acetyltransferase</fullName>
    </submittedName>
</protein>
<accession>A0AA91ZSI2</accession>
<dbReference type="CDD" id="cd04301">
    <property type="entry name" value="NAT_SF"/>
    <property type="match status" value="1"/>
</dbReference>
<dbReference type="Proteomes" id="UP000221020">
    <property type="component" value="Unassembled WGS sequence"/>
</dbReference>
<comment type="caution">
    <text evidence="4">The sequence shown here is derived from an EMBL/GenBank/DDBJ whole genome shotgun (WGS) entry which is preliminary data.</text>
</comment>
<dbReference type="GO" id="GO:0016747">
    <property type="term" value="F:acyltransferase activity, transferring groups other than amino-acyl groups"/>
    <property type="evidence" value="ECO:0007669"/>
    <property type="project" value="InterPro"/>
</dbReference>
<evidence type="ECO:0000313" key="5">
    <source>
        <dbReference type="Proteomes" id="UP000221020"/>
    </source>
</evidence>
<sequence>MKSISISLETEKNKNLDKIEKLFLDCRLDLENRNIYQWDDSYPNRAYFTEKIENKELYILKNKTELIGVFVLDEWQPIEWSNIHWSYNEGAYLVIHSFCIHPDQQSNGYGKAVLDFCEGLAIQRKYTGIRLDVFSKNDVSQKFYEKNGYVKKGEVIFKSKPVNNQVYFCFEKIVTHNFPLKIGKV</sequence>
<proteinExistence type="predicted"/>